<accession>A0A0F9X4D7</accession>
<keyword evidence="1" id="KW-1133">Transmembrane helix</keyword>
<feature type="transmembrane region" description="Helical" evidence="1">
    <location>
        <begin position="65"/>
        <end position="89"/>
    </location>
</feature>
<evidence type="ECO:0000313" key="2">
    <source>
        <dbReference type="EMBL" id="KKN93711.1"/>
    </source>
</evidence>
<feature type="transmembrane region" description="Helical" evidence="1">
    <location>
        <begin position="41"/>
        <end position="59"/>
    </location>
</feature>
<feature type="transmembrane region" description="Helical" evidence="1">
    <location>
        <begin position="6"/>
        <end position="25"/>
    </location>
</feature>
<proteinExistence type="predicted"/>
<dbReference type="AlphaFoldDB" id="A0A0F9X4D7"/>
<reference evidence="2" key="1">
    <citation type="journal article" date="2015" name="Nature">
        <title>Complex archaea that bridge the gap between prokaryotes and eukaryotes.</title>
        <authorList>
            <person name="Spang A."/>
            <person name="Saw J.H."/>
            <person name="Jorgensen S.L."/>
            <person name="Zaremba-Niedzwiedzka K."/>
            <person name="Martijn J."/>
            <person name="Lind A.E."/>
            <person name="van Eijk R."/>
            <person name="Schleper C."/>
            <person name="Guy L."/>
            <person name="Ettema T.J."/>
        </authorList>
    </citation>
    <scope>NUCLEOTIDE SEQUENCE</scope>
</reference>
<gene>
    <name evidence="2" type="ORF">LCGC14_0195440</name>
</gene>
<evidence type="ECO:0000256" key="1">
    <source>
        <dbReference type="SAM" id="Phobius"/>
    </source>
</evidence>
<name>A0A0F9X4D7_9ZZZZ</name>
<keyword evidence="1" id="KW-0812">Transmembrane</keyword>
<dbReference type="EMBL" id="LAZR01000084">
    <property type="protein sequence ID" value="KKN93711.1"/>
    <property type="molecule type" value="Genomic_DNA"/>
</dbReference>
<organism evidence="2">
    <name type="scientific">marine sediment metagenome</name>
    <dbReference type="NCBI Taxonomy" id="412755"/>
    <lineage>
        <taxon>unclassified sequences</taxon>
        <taxon>metagenomes</taxon>
        <taxon>ecological metagenomes</taxon>
    </lineage>
</organism>
<sequence length="96" mass="11480">MPILLGIIVIMLGGYLTINSVPKFFGSNEYKFLKKNKKYKLYWILLLFFLNLISYYYYQNASQKPYVLITILSLIISYYAIWAVLWMTYHQTIQSE</sequence>
<comment type="caution">
    <text evidence="2">The sequence shown here is derived from an EMBL/GenBank/DDBJ whole genome shotgun (WGS) entry which is preliminary data.</text>
</comment>
<keyword evidence="1" id="KW-0472">Membrane</keyword>
<protein>
    <submittedName>
        <fullName evidence="2">Uncharacterized protein</fullName>
    </submittedName>
</protein>